<proteinExistence type="predicted"/>
<evidence type="ECO:0000313" key="3">
    <source>
        <dbReference type="Proteomes" id="UP001595776"/>
    </source>
</evidence>
<evidence type="ECO:0008006" key="4">
    <source>
        <dbReference type="Google" id="ProtNLM"/>
    </source>
</evidence>
<comment type="caution">
    <text evidence="2">The sequence shown here is derived from an EMBL/GenBank/DDBJ whole genome shotgun (WGS) entry which is preliminary data.</text>
</comment>
<evidence type="ECO:0000313" key="2">
    <source>
        <dbReference type="EMBL" id="MFC4349466.1"/>
    </source>
</evidence>
<protein>
    <recommendedName>
        <fullName evidence="4">Lipoprotein</fullName>
    </recommendedName>
</protein>
<keyword evidence="3" id="KW-1185">Reference proteome</keyword>
<dbReference type="RefSeq" id="WP_068146570.1">
    <property type="nucleotide sequence ID" value="NZ_JBHSCR010000017.1"/>
</dbReference>
<accession>A0ABV8UF34</accession>
<dbReference type="PROSITE" id="PS51257">
    <property type="entry name" value="PROKAR_LIPOPROTEIN"/>
    <property type="match status" value="1"/>
</dbReference>
<name>A0ABV8UF34_9PROT</name>
<gene>
    <name evidence="2" type="ORF">ACFO5Q_16555</name>
</gene>
<evidence type="ECO:0000256" key="1">
    <source>
        <dbReference type="SAM" id="SignalP"/>
    </source>
</evidence>
<feature type="chain" id="PRO_5047539420" description="Lipoprotein" evidence="1">
    <location>
        <begin position="20"/>
        <end position="152"/>
    </location>
</feature>
<keyword evidence="1" id="KW-0732">Signal</keyword>
<organism evidence="2 3">
    <name type="scientific">Kordiimonas lipolytica</name>
    <dbReference type="NCBI Taxonomy" id="1662421"/>
    <lineage>
        <taxon>Bacteria</taxon>
        <taxon>Pseudomonadati</taxon>
        <taxon>Pseudomonadota</taxon>
        <taxon>Alphaproteobacteria</taxon>
        <taxon>Kordiimonadales</taxon>
        <taxon>Kordiimonadaceae</taxon>
        <taxon>Kordiimonas</taxon>
    </lineage>
</organism>
<reference evidence="3" key="1">
    <citation type="journal article" date="2019" name="Int. J. Syst. Evol. Microbiol.">
        <title>The Global Catalogue of Microorganisms (GCM) 10K type strain sequencing project: providing services to taxonomists for standard genome sequencing and annotation.</title>
        <authorList>
            <consortium name="The Broad Institute Genomics Platform"/>
            <consortium name="The Broad Institute Genome Sequencing Center for Infectious Disease"/>
            <person name="Wu L."/>
            <person name="Ma J."/>
        </authorList>
    </citation>
    <scope>NUCLEOTIDE SEQUENCE [LARGE SCALE GENOMIC DNA]</scope>
    <source>
        <strain evidence="3">CGMCC 1.15304</strain>
    </source>
</reference>
<dbReference type="EMBL" id="JBHSCR010000017">
    <property type="protein sequence ID" value="MFC4349466.1"/>
    <property type="molecule type" value="Genomic_DNA"/>
</dbReference>
<feature type="signal peptide" evidence="1">
    <location>
        <begin position="1"/>
        <end position="19"/>
    </location>
</feature>
<dbReference type="Proteomes" id="UP001595776">
    <property type="component" value="Unassembled WGS sequence"/>
</dbReference>
<sequence length="152" mass="16345">MRSVSILLVLMLAGCGAYGAKPLQTPEAQALNAGSLNAYHLSLWPGQCALVLRPRTEDGTPAQAPIFAQTEDNVTMVVEGRQMTLRRSETSEERVADIPRGQTFTAPTLKAKLMLRQSVSETGAPLQGVLSLTKPNGWSTVIPVDGGRQCRQ</sequence>